<proteinExistence type="predicted"/>
<gene>
    <name evidence="1" type="ORF">SAMN02745702_01269</name>
</gene>
<evidence type="ECO:0000313" key="2">
    <source>
        <dbReference type="Proteomes" id="UP000189733"/>
    </source>
</evidence>
<protein>
    <submittedName>
        <fullName evidence="1">Uncharacterized protein</fullName>
    </submittedName>
</protein>
<reference evidence="1 2" key="1">
    <citation type="submission" date="2017-02" db="EMBL/GenBank/DDBJ databases">
        <authorList>
            <person name="Peterson S.W."/>
        </authorList>
    </citation>
    <scope>NUCLEOTIDE SEQUENCE [LARGE SCALE GENOMIC DNA]</scope>
    <source>
        <strain evidence="1 2">DSM 18034</strain>
    </source>
</reference>
<name>A0A1T4VYF8_9BACT</name>
<accession>A0A1T4VYF8</accession>
<evidence type="ECO:0000313" key="1">
    <source>
        <dbReference type="EMBL" id="SKA70050.1"/>
    </source>
</evidence>
<sequence>MNLDIKHLLEKPSVTILWPKFSPSVPRFKLSLLKLFAVLVNELKSLVIVTVFRDEERHTIIVKLG</sequence>
<keyword evidence="2" id="KW-1185">Reference proteome</keyword>
<dbReference type="EMBL" id="FUYA01000003">
    <property type="protein sequence ID" value="SKA70050.1"/>
    <property type="molecule type" value="Genomic_DNA"/>
</dbReference>
<organism evidence="1 2">
    <name type="scientific">Desulfobaculum bizertense DSM 18034</name>
    <dbReference type="NCBI Taxonomy" id="1121442"/>
    <lineage>
        <taxon>Bacteria</taxon>
        <taxon>Pseudomonadati</taxon>
        <taxon>Thermodesulfobacteriota</taxon>
        <taxon>Desulfovibrionia</taxon>
        <taxon>Desulfovibrionales</taxon>
        <taxon>Desulfovibrionaceae</taxon>
        <taxon>Desulfobaculum</taxon>
    </lineage>
</organism>
<dbReference type="Proteomes" id="UP000189733">
    <property type="component" value="Unassembled WGS sequence"/>
</dbReference>
<dbReference type="AlphaFoldDB" id="A0A1T4VYF8"/>